<evidence type="ECO:0000313" key="15">
    <source>
        <dbReference type="Proteomes" id="UP000663870"/>
    </source>
</evidence>
<dbReference type="GO" id="GO:0034220">
    <property type="term" value="P:monoatomic ion transmembrane transport"/>
    <property type="evidence" value="ECO:0007669"/>
    <property type="project" value="UniProtKB-KW"/>
</dbReference>
<evidence type="ECO:0000256" key="11">
    <source>
        <dbReference type="SAM" id="Phobius"/>
    </source>
</evidence>
<evidence type="ECO:0000256" key="6">
    <source>
        <dbReference type="ARBA" id="ARBA00023065"/>
    </source>
</evidence>
<dbReference type="Proteomes" id="UP000663870">
    <property type="component" value="Unassembled WGS sequence"/>
</dbReference>
<dbReference type="GO" id="GO:0031965">
    <property type="term" value="C:nuclear membrane"/>
    <property type="evidence" value="ECO:0007669"/>
    <property type="project" value="UniProtKB-SubCell"/>
</dbReference>
<dbReference type="Pfam" id="PF06241">
    <property type="entry name" value="Castor_Poll_mid"/>
    <property type="match status" value="1"/>
</dbReference>
<dbReference type="SUPFAM" id="SSF51735">
    <property type="entry name" value="NAD(P)-binding Rossmann-fold domains"/>
    <property type="match status" value="1"/>
</dbReference>
<feature type="compositionally biased region" description="Low complexity" evidence="10">
    <location>
        <begin position="726"/>
        <end position="737"/>
    </location>
</feature>
<dbReference type="Gene3D" id="3.40.50.720">
    <property type="entry name" value="NAD(P)-binding Rossmann-like Domain"/>
    <property type="match status" value="2"/>
</dbReference>
<dbReference type="PANTHER" id="PTHR31563:SF10">
    <property type="entry name" value="ION CHANNEL POLLUX-RELATED"/>
    <property type="match status" value="1"/>
</dbReference>
<keyword evidence="6" id="KW-0406">Ion transport</keyword>
<evidence type="ECO:0000256" key="10">
    <source>
        <dbReference type="SAM" id="MobiDB-lite"/>
    </source>
</evidence>
<evidence type="ECO:0000256" key="2">
    <source>
        <dbReference type="ARBA" id="ARBA00008577"/>
    </source>
</evidence>
<dbReference type="PROSITE" id="PS51201">
    <property type="entry name" value="RCK_N"/>
    <property type="match status" value="1"/>
</dbReference>
<dbReference type="EMBL" id="CAJNOL010003223">
    <property type="protein sequence ID" value="CAF1552620.1"/>
    <property type="molecule type" value="Genomic_DNA"/>
</dbReference>
<dbReference type="SUPFAM" id="SSF81324">
    <property type="entry name" value="Voltage-gated potassium channels"/>
    <property type="match status" value="1"/>
</dbReference>
<dbReference type="InterPro" id="IPR003148">
    <property type="entry name" value="RCK_N"/>
</dbReference>
<evidence type="ECO:0000256" key="8">
    <source>
        <dbReference type="ARBA" id="ARBA00023242"/>
    </source>
</evidence>
<name>A0A815WZN9_9BILA</name>
<evidence type="ECO:0000256" key="5">
    <source>
        <dbReference type="ARBA" id="ARBA00022989"/>
    </source>
</evidence>
<evidence type="ECO:0000256" key="7">
    <source>
        <dbReference type="ARBA" id="ARBA00023136"/>
    </source>
</evidence>
<dbReference type="InterPro" id="IPR010420">
    <property type="entry name" value="CASTOR/POLLUX/SYM8_dom"/>
</dbReference>
<keyword evidence="8" id="KW-0539">Nucleus</keyword>
<dbReference type="EMBL" id="CAJNOH010002110">
    <property type="protein sequence ID" value="CAF1273093.1"/>
    <property type="molecule type" value="Genomic_DNA"/>
</dbReference>
<feature type="region of interest" description="Disordered" evidence="10">
    <location>
        <begin position="726"/>
        <end position="757"/>
    </location>
</feature>
<dbReference type="GO" id="GO:0006813">
    <property type="term" value="P:potassium ion transport"/>
    <property type="evidence" value="ECO:0007669"/>
    <property type="project" value="InterPro"/>
</dbReference>
<keyword evidence="3" id="KW-0813">Transport</keyword>
<feature type="transmembrane region" description="Helical" evidence="11">
    <location>
        <begin position="97"/>
        <end position="120"/>
    </location>
</feature>
<evidence type="ECO:0000256" key="4">
    <source>
        <dbReference type="ARBA" id="ARBA00022692"/>
    </source>
</evidence>
<evidence type="ECO:0000256" key="9">
    <source>
        <dbReference type="ARBA" id="ARBA00023303"/>
    </source>
</evidence>
<dbReference type="InterPro" id="IPR044849">
    <property type="entry name" value="CASTOR/POLLUX/SYM8-like"/>
</dbReference>
<evidence type="ECO:0000256" key="1">
    <source>
        <dbReference type="ARBA" id="ARBA00004232"/>
    </source>
</evidence>
<comment type="subcellular location">
    <subcellularLocation>
        <location evidence="1">Nucleus membrane</location>
        <topology evidence="1">Multi-pass membrane protein</topology>
    </subcellularLocation>
</comment>
<dbReference type="AlphaFoldDB" id="A0A815WZN9"/>
<evidence type="ECO:0000313" key="14">
    <source>
        <dbReference type="EMBL" id="CAF1552620.1"/>
    </source>
</evidence>
<organism evidence="14 15">
    <name type="scientific">Rotaria sordida</name>
    <dbReference type="NCBI Taxonomy" id="392033"/>
    <lineage>
        <taxon>Eukaryota</taxon>
        <taxon>Metazoa</taxon>
        <taxon>Spiralia</taxon>
        <taxon>Gnathifera</taxon>
        <taxon>Rotifera</taxon>
        <taxon>Eurotatoria</taxon>
        <taxon>Bdelloidea</taxon>
        <taxon>Philodinida</taxon>
        <taxon>Philodinidae</taxon>
        <taxon>Rotaria</taxon>
    </lineage>
</organism>
<keyword evidence="5 11" id="KW-1133">Transmembrane helix</keyword>
<reference evidence="14" key="1">
    <citation type="submission" date="2021-02" db="EMBL/GenBank/DDBJ databases">
        <authorList>
            <person name="Nowell W R."/>
        </authorList>
    </citation>
    <scope>NUCLEOTIDE SEQUENCE</scope>
</reference>
<sequence length="882" mass="100580">MKITSTNGNASRLNNDNKRLEYICSYIRYKFDNLFAHGLIFIIPLLTIISVFIILIFSIIYYYTKGVYNYKDALWETFTRILDPCAAAHDEGLKHRVISGIVILCGLVIVAILIGAIVTFMEEKLNELKKGHTTVIEKNHTIILGWSPKIFDIINELIIANENQRNPSIVILTSKDNSEVKYMIKDKINNSRNTRIIYRNGDPMSINDLNKLSLNQARSIIILAPKLNNPDVRIIKTILAIRNNPRRNKINFRIVAEIKERINLEAAIIAGGDEALFVYANEIIARIIAQSCRQRGLSVILSSLLSFQGDEIYFKHESALVGRTFYDAVFSYDKCSVIGLMLSDGTVKIFPRLNTIINIGDQIIVIAEDDHKIILSSDYLSRINYEYSGSKSSLLFNHNTVLLSNPVTRRATKIIERNLLLGWNKKAPLIARELDTYVARGSELHILTNSNIITQFINEQLVNELTEQKTFVHSGSFTNKLDLEKLNLFSYDYVILLANEESEQQNLIEEADAECLICLLYLKDIIDKSNNERTFSIIAEMYDIRNCQLANRTCADDFIVSPNLISKYISQLSENKNIKKVYDVLLTADGSEIYLCLASMFVPLETPISYYQILQETLKYQYLAIGYRLMKYLHDETRFFGIVLNPDKQEQIIFSKNDKIIILAENFMSFTPLINSQADKPTHEMKEIRPEPGSIYMLRLSIPEAFGIFESDEPEISSFASCASSSSTESSAKSSASPTKPKKNNITNDHVSFHGHDPASTNINATIVLPELTRNYVFKHLLSIYPNLPVFGRNSIKIKLICLSMYFTPKDKHYLILKPISISSGAKWPNPIPDFVESHELHYISQMIFELTTEERQSSTSNSQLQIIFTKPGWCGWVWVWM</sequence>
<feature type="transmembrane region" description="Helical" evidence="11">
    <location>
        <begin position="38"/>
        <end position="63"/>
    </location>
</feature>
<dbReference type="InterPro" id="IPR036291">
    <property type="entry name" value="NAD(P)-bd_dom_sf"/>
</dbReference>
<proteinExistence type="inferred from homology"/>
<comment type="caution">
    <text evidence="14">The sequence shown here is derived from an EMBL/GenBank/DDBJ whole genome shotgun (WGS) entry which is preliminary data.</text>
</comment>
<dbReference type="PANTHER" id="PTHR31563">
    <property type="entry name" value="ION CHANNEL POLLUX-RELATED"/>
    <property type="match status" value="1"/>
</dbReference>
<gene>
    <name evidence="14" type="ORF">JXQ802_LOCUS43750</name>
    <name evidence="13" type="ORF">PYM288_LOCUS28485</name>
</gene>
<keyword evidence="4 11" id="KW-0812">Transmembrane</keyword>
<accession>A0A815WZN9</accession>
<dbReference type="Proteomes" id="UP000663854">
    <property type="component" value="Unassembled WGS sequence"/>
</dbReference>
<evidence type="ECO:0000256" key="3">
    <source>
        <dbReference type="ARBA" id="ARBA00022448"/>
    </source>
</evidence>
<comment type="similarity">
    <text evidence="2">Belongs to the castor/pollux (TC 1.A.1.23) family.</text>
</comment>
<evidence type="ECO:0000259" key="12">
    <source>
        <dbReference type="PROSITE" id="PS51201"/>
    </source>
</evidence>
<keyword evidence="9" id="KW-0407">Ion channel</keyword>
<evidence type="ECO:0000313" key="13">
    <source>
        <dbReference type="EMBL" id="CAF1273093.1"/>
    </source>
</evidence>
<keyword evidence="15" id="KW-1185">Reference proteome</keyword>
<keyword evidence="7 11" id="KW-0472">Membrane</keyword>
<dbReference type="Pfam" id="PF22614">
    <property type="entry name" value="Slo-like_RCK"/>
    <property type="match status" value="1"/>
</dbReference>
<protein>
    <recommendedName>
        <fullName evidence="12">RCK N-terminal domain-containing protein</fullName>
    </recommendedName>
</protein>
<feature type="domain" description="RCK N-terminal" evidence="12">
    <location>
        <begin position="138"/>
        <end position="277"/>
    </location>
</feature>